<dbReference type="InterPro" id="IPR001867">
    <property type="entry name" value="OmpR/PhoB-type_DNA-bd"/>
</dbReference>
<comment type="caution">
    <text evidence="11">The sequence shown here is derived from an EMBL/GenBank/DDBJ whole genome shotgun (WGS) entry which is preliminary data.</text>
</comment>
<dbReference type="OrthoDB" id="9790442at2"/>
<feature type="DNA-binding region" description="OmpR/PhoB-type" evidence="8">
    <location>
        <begin position="127"/>
        <end position="227"/>
    </location>
</feature>
<keyword evidence="3" id="KW-0902">Two-component regulatory system</keyword>
<reference evidence="11 12" key="1">
    <citation type="submission" date="2016-07" db="EMBL/GenBank/DDBJ databases">
        <title>Caryophanon latum genome sequencing.</title>
        <authorList>
            <person name="Verma A."/>
            <person name="Pal Y."/>
            <person name="Krishnamurthi S."/>
        </authorList>
    </citation>
    <scope>NUCLEOTIDE SEQUENCE [LARGE SCALE GENOMIC DNA]</scope>
    <source>
        <strain evidence="11 12">DSM 14151</strain>
    </source>
</reference>
<evidence type="ECO:0000256" key="5">
    <source>
        <dbReference type="ARBA" id="ARBA00023125"/>
    </source>
</evidence>
<dbReference type="EMBL" id="MATO01000008">
    <property type="protein sequence ID" value="OCS93471.1"/>
    <property type="molecule type" value="Genomic_DNA"/>
</dbReference>
<proteinExistence type="predicted"/>
<dbReference type="PANTHER" id="PTHR48111:SF40">
    <property type="entry name" value="PHOSPHATE REGULON TRANSCRIPTIONAL REGULATORY PROTEIN PHOB"/>
    <property type="match status" value="1"/>
</dbReference>
<keyword evidence="2 7" id="KW-0597">Phosphoprotein</keyword>
<dbReference type="AlphaFoldDB" id="A0A1C0Z228"/>
<evidence type="ECO:0000313" key="11">
    <source>
        <dbReference type="EMBL" id="OCS93471.1"/>
    </source>
</evidence>
<evidence type="ECO:0000256" key="8">
    <source>
        <dbReference type="PROSITE-ProRule" id="PRU01091"/>
    </source>
</evidence>
<evidence type="ECO:0000256" key="1">
    <source>
        <dbReference type="ARBA" id="ARBA00004496"/>
    </source>
</evidence>
<gene>
    <name evidence="11" type="ORF">A6K76_05385</name>
</gene>
<dbReference type="CDD" id="cd17574">
    <property type="entry name" value="REC_OmpR"/>
    <property type="match status" value="1"/>
</dbReference>
<dbReference type="GO" id="GO:0005829">
    <property type="term" value="C:cytosol"/>
    <property type="evidence" value="ECO:0007669"/>
    <property type="project" value="TreeGrafter"/>
</dbReference>
<dbReference type="Pfam" id="PF00486">
    <property type="entry name" value="Trans_reg_C"/>
    <property type="match status" value="1"/>
</dbReference>
<dbReference type="InterPro" id="IPR001789">
    <property type="entry name" value="Sig_transdc_resp-reg_receiver"/>
</dbReference>
<dbReference type="PROSITE" id="PS50110">
    <property type="entry name" value="RESPONSE_REGULATORY"/>
    <property type="match status" value="1"/>
</dbReference>
<organism evidence="11 12">
    <name type="scientific">Caryophanon latum</name>
    <dbReference type="NCBI Taxonomy" id="33977"/>
    <lineage>
        <taxon>Bacteria</taxon>
        <taxon>Bacillati</taxon>
        <taxon>Bacillota</taxon>
        <taxon>Bacilli</taxon>
        <taxon>Bacillales</taxon>
        <taxon>Caryophanaceae</taxon>
        <taxon>Caryophanon</taxon>
    </lineage>
</organism>
<dbReference type="FunFam" id="3.40.50.2300:FF:000001">
    <property type="entry name" value="DNA-binding response regulator PhoB"/>
    <property type="match status" value="1"/>
</dbReference>
<dbReference type="Gene3D" id="6.10.250.690">
    <property type="match status" value="1"/>
</dbReference>
<comment type="subcellular location">
    <subcellularLocation>
        <location evidence="1">Cytoplasm</location>
    </subcellularLocation>
</comment>
<feature type="modified residue" description="4-aspartylphosphate" evidence="7">
    <location>
        <position position="53"/>
    </location>
</feature>
<dbReference type="GO" id="GO:0006355">
    <property type="term" value="P:regulation of DNA-templated transcription"/>
    <property type="evidence" value="ECO:0007669"/>
    <property type="project" value="InterPro"/>
</dbReference>
<dbReference type="Gene3D" id="1.10.10.10">
    <property type="entry name" value="Winged helix-like DNA-binding domain superfamily/Winged helix DNA-binding domain"/>
    <property type="match status" value="1"/>
</dbReference>
<name>A0A1C0Z228_9BACL</name>
<keyword evidence="12" id="KW-1185">Reference proteome</keyword>
<evidence type="ECO:0000256" key="3">
    <source>
        <dbReference type="ARBA" id="ARBA00023012"/>
    </source>
</evidence>
<evidence type="ECO:0008006" key="13">
    <source>
        <dbReference type="Google" id="ProtNLM"/>
    </source>
</evidence>
<dbReference type="GO" id="GO:0000976">
    <property type="term" value="F:transcription cis-regulatory region binding"/>
    <property type="evidence" value="ECO:0007669"/>
    <property type="project" value="TreeGrafter"/>
</dbReference>
<evidence type="ECO:0000256" key="6">
    <source>
        <dbReference type="ARBA" id="ARBA00023163"/>
    </source>
</evidence>
<dbReference type="Pfam" id="PF00072">
    <property type="entry name" value="Response_reg"/>
    <property type="match status" value="1"/>
</dbReference>
<dbReference type="Proteomes" id="UP000093482">
    <property type="component" value="Unassembled WGS sequence"/>
</dbReference>
<evidence type="ECO:0000313" key="12">
    <source>
        <dbReference type="Proteomes" id="UP000093482"/>
    </source>
</evidence>
<dbReference type="GO" id="GO:0032993">
    <property type="term" value="C:protein-DNA complex"/>
    <property type="evidence" value="ECO:0007669"/>
    <property type="project" value="TreeGrafter"/>
</dbReference>
<evidence type="ECO:0000256" key="7">
    <source>
        <dbReference type="PROSITE-ProRule" id="PRU00169"/>
    </source>
</evidence>
<feature type="domain" description="Response regulatory" evidence="9">
    <location>
        <begin position="4"/>
        <end position="117"/>
    </location>
</feature>
<evidence type="ECO:0000259" key="10">
    <source>
        <dbReference type="PROSITE" id="PS51755"/>
    </source>
</evidence>
<evidence type="ECO:0000256" key="4">
    <source>
        <dbReference type="ARBA" id="ARBA00023015"/>
    </source>
</evidence>
<feature type="domain" description="OmpR/PhoB-type" evidence="10">
    <location>
        <begin position="127"/>
        <end position="227"/>
    </location>
</feature>
<dbReference type="PROSITE" id="PS51755">
    <property type="entry name" value="OMPR_PHOB"/>
    <property type="match status" value="1"/>
</dbReference>
<sequence length="229" mass="26029">MMETILVVDDEVQMQQLISIFLKSEGYHVLTASSAHEAEQVLTQQKVDLLLLDVMMPFMDGFTFAEHIAPRYDVPIIFLTALDAKRDKLKGLTIGAEDYIVKPFDASELIARIRIVLRRGKHPLQSSTKIVTEHIVLDKASRQVWVKNELVNLTLKEFELLATFLTHQQHVFSRDELLHTVWGIDHSGSGRTVDTHIKTLRIKLNKGCNGVGEHIKTVWGIGYRYEANA</sequence>
<evidence type="ECO:0000256" key="2">
    <source>
        <dbReference type="ARBA" id="ARBA00022553"/>
    </source>
</evidence>
<dbReference type="FunFam" id="1.10.10.10:FF:000018">
    <property type="entry name" value="DNA-binding response regulator ResD"/>
    <property type="match status" value="1"/>
</dbReference>
<dbReference type="SUPFAM" id="SSF52172">
    <property type="entry name" value="CheY-like"/>
    <property type="match status" value="1"/>
</dbReference>
<dbReference type="PANTHER" id="PTHR48111">
    <property type="entry name" value="REGULATOR OF RPOS"/>
    <property type="match status" value="1"/>
</dbReference>
<dbReference type="InterPro" id="IPR036388">
    <property type="entry name" value="WH-like_DNA-bd_sf"/>
</dbReference>
<dbReference type="InterPro" id="IPR039420">
    <property type="entry name" value="WalR-like"/>
</dbReference>
<dbReference type="InterPro" id="IPR011006">
    <property type="entry name" value="CheY-like_superfamily"/>
</dbReference>
<dbReference type="SMART" id="SM00448">
    <property type="entry name" value="REC"/>
    <property type="match status" value="1"/>
</dbReference>
<accession>A0A1C0Z228</accession>
<evidence type="ECO:0000259" key="9">
    <source>
        <dbReference type="PROSITE" id="PS50110"/>
    </source>
</evidence>
<dbReference type="Gene3D" id="3.40.50.2300">
    <property type="match status" value="1"/>
</dbReference>
<keyword evidence="4" id="KW-0805">Transcription regulation</keyword>
<dbReference type="CDD" id="cd00383">
    <property type="entry name" value="trans_reg_C"/>
    <property type="match status" value="1"/>
</dbReference>
<dbReference type="SMART" id="SM00862">
    <property type="entry name" value="Trans_reg_C"/>
    <property type="match status" value="1"/>
</dbReference>
<dbReference type="GO" id="GO:0000156">
    <property type="term" value="F:phosphorelay response regulator activity"/>
    <property type="evidence" value="ECO:0007669"/>
    <property type="project" value="TreeGrafter"/>
</dbReference>
<protein>
    <recommendedName>
        <fullName evidence="13">DNA-binding response regulator</fullName>
    </recommendedName>
</protein>
<keyword evidence="6" id="KW-0804">Transcription</keyword>
<keyword evidence="5 8" id="KW-0238">DNA-binding</keyword>